<evidence type="ECO:0000259" key="4">
    <source>
        <dbReference type="PROSITE" id="PS50172"/>
    </source>
</evidence>
<feature type="compositionally biased region" description="Basic and acidic residues" evidence="3">
    <location>
        <begin position="191"/>
        <end position="236"/>
    </location>
</feature>
<comment type="caution">
    <text evidence="5">The sequence shown here is derived from an EMBL/GenBank/DDBJ whole genome shotgun (WGS) entry which is preliminary data.</text>
</comment>
<evidence type="ECO:0000313" key="5">
    <source>
        <dbReference type="EMBL" id="TMW58693.1"/>
    </source>
</evidence>
<dbReference type="GO" id="GO:0031848">
    <property type="term" value="P:protection from non-homologous end joining at telomere"/>
    <property type="evidence" value="ECO:0007669"/>
    <property type="project" value="TreeGrafter"/>
</dbReference>
<dbReference type="Pfam" id="PF16589">
    <property type="entry name" value="BRCT_2"/>
    <property type="match status" value="1"/>
</dbReference>
<feature type="compositionally biased region" description="Basic residues" evidence="3">
    <location>
        <begin position="264"/>
        <end position="275"/>
    </location>
</feature>
<feature type="region of interest" description="Disordered" evidence="3">
    <location>
        <begin position="191"/>
        <end position="334"/>
    </location>
</feature>
<dbReference type="OrthoDB" id="435460at2759"/>
<comment type="subcellular location">
    <subcellularLocation>
        <location evidence="1">Nucleus</location>
    </subcellularLocation>
</comment>
<sequence length="638" mass="72349">MAAKTQSKAKAKATDVVDVENDEPLAPPTLFRGHKFYLARTLKAEDRAYARRLITLHGGTVVEHMSGGAVEIVPRSHLKPGTDWVSSEFIEDCVKHGVIQTVTHYMAPTKEEVVERRSSRKKIPYTAEDDVKMFLFLKNDFPKYYGAPTVPESIWKVAEKRQVTSHSSQSMHQHFRKKLFKLTAKERENLFRNVEKEQRGDNTEGKRTEQHTEEEKEAARDNQDDGDQARDKRGEPEQADDQQAGPEQARRKTEQEPVREQAGRRRVSAKAKAKAKNAAQDQEEEKEDEVTQSDEEIKGRARKRVKKSEEQAAEVSTPVIEETTGSTTTPVKPLAEKKIPEPVVAVAAAAVPVMARSPRNESLGGRSGEVFRGYWEGAVSDPSLLSELQRFFVPPPSPKRASPPSPKRARSPSPVRDDREAPAKPRPQSRPQKRLRGRMARRTRPQPRTPSPPRAEENEEEEVEAEVQDAPDADQRVETPAPRRRRDQSDIETPVRTPSREPRRERQSGRVSDVRDLVSPHTPTPRKRTVDSEHIVSAAAADAEDMICRLQFKTAHDMNAVCSALYWASGDANVALAFLLGHHPKEMWSPHDDQQLVDFMQPETTEAMIIQAKQQRLFRNMHVERSVDDIMRRIRFLL</sequence>
<feature type="compositionally biased region" description="Basic and acidic residues" evidence="3">
    <location>
        <begin position="498"/>
        <end position="518"/>
    </location>
</feature>
<feature type="domain" description="BRCT" evidence="4">
    <location>
        <begin position="26"/>
        <end position="107"/>
    </location>
</feature>
<dbReference type="PANTHER" id="PTHR16466:SF6">
    <property type="entry name" value="TELOMERIC REPEAT-BINDING FACTOR 2-INTERACTING PROTEIN 1"/>
    <property type="match status" value="1"/>
</dbReference>
<gene>
    <name evidence="5" type="ORF">Poli38472_010252</name>
</gene>
<name>A0A8K1FHE1_PYTOL</name>
<dbReference type="SMART" id="SM00292">
    <property type="entry name" value="BRCT"/>
    <property type="match status" value="1"/>
</dbReference>
<feature type="compositionally biased region" description="Acidic residues" evidence="3">
    <location>
        <begin position="281"/>
        <end position="294"/>
    </location>
</feature>
<organism evidence="5 6">
    <name type="scientific">Pythium oligandrum</name>
    <name type="common">Mycoparasitic fungus</name>
    <dbReference type="NCBI Taxonomy" id="41045"/>
    <lineage>
        <taxon>Eukaryota</taxon>
        <taxon>Sar</taxon>
        <taxon>Stramenopiles</taxon>
        <taxon>Oomycota</taxon>
        <taxon>Peronosporomycetes</taxon>
        <taxon>Pythiales</taxon>
        <taxon>Pythiaceae</taxon>
        <taxon>Pythium</taxon>
    </lineage>
</organism>
<dbReference type="Proteomes" id="UP000794436">
    <property type="component" value="Unassembled WGS sequence"/>
</dbReference>
<reference evidence="5" key="1">
    <citation type="submission" date="2019-03" db="EMBL/GenBank/DDBJ databases">
        <title>Long read genome sequence of the mycoparasitic Pythium oligandrum ATCC 38472 isolated from sugarbeet rhizosphere.</title>
        <authorList>
            <person name="Gaulin E."/>
        </authorList>
    </citation>
    <scope>NUCLEOTIDE SEQUENCE</scope>
    <source>
        <strain evidence="5">ATCC 38472_TT</strain>
    </source>
</reference>
<evidence type="ECO:0000256" key="1">
    <source>
        <dbReference type="ARBA" id="ARBA00004123"/>
    </source>
</evidence>
<dbReference type="PROSITE" id="PS50172">
    <property type="entry name" value="BRCT"/>
    <property type="match status" value="1"/>
</dbReference>
<feature type="compositionally biased region" description="Basic residues" evidence="3">
    <location>
        <begin position="431"/>
        <end position="445"/>
    </location>
</feature>
<dbReference type="Gene3D" id="3.40.50.10190">
    <property type="entry name" value="BRCT domain"/>
    <property type="match status" value="1"/>
</dbReference>
<feature type="compositionally biased region" description="Basic and acidic residues" evidence="3">
    <location>
        <begin position="248"/>
        <end position="263"/>
    </location>
</feature>
<evidence type="ECO:0000256" key="2">
    <source>
        <dbReference type="ARBA" id="ARBA00023242"/>
    </source>
</evidence>
<dbReference type="GO" id="GO:0010833">
    <property type="term" value="P:telomere maintenance via telomere lengthening"/>
    <property type="evidence" value="ECO:0007669"/>
    <property type="project" value="TreeGrafter"/>
</dbReference>
<dbReference type="GO" id="GO:0042162">
    <property type="term" value="F:telomeric DNA binding"/>
    <property type="evidence" value="ECO:0007669"/>
    <property type="project" value="TreeGrafter"/>
</dbReference>
<dbReference type="Pfam" id="PF08914">
    <property type="entry name" value="Myb_Rap1"/>
    <property type="match status" value="1"/>
</dbReference>
<dbReference type="SUPFAM" id="SSF52113">
    <property type="entry name" value="BRCT domain"/>
    <property type="match status" value="1"/>
</dbReference>
<protein>
    <recommendedName>
        <fullName evidence="4">BRCT domain-containing protein</fullName>
    </recommendedName>
</protein>
<proteinExistence type="predicted"/>
<keyword evidence="2" id="KW-0539">Nucleus</keyword>
<dbReference type="InterPro" id="IPR001357">
    <property type="entry name" value="BRCT_dom"/>
</dbReference>
<dbReference type="InterPro" id="IPR039595">
    <property type="entry name" value="TE2IP/Rap1"/>
</dbReference>
<dbReference type="InterPro" id="IPR015010">
    <property type="entry name" value="TERF2IP_Myb"/>
</dbReference>
<feature type="region of interest" description="Disordered" evidence="3">
    <location>
        <begin position="390"/>
        <end position="531"/>
    </location>
</feature>
<dbReference type="GO" id="GO:0070187">
    <property type="term" value="C:shelterin complex"/>
    <property type="evidence" value="ECO:0007669"/>
    <property type="project" value="TreeGrafter"/>
</dbReference>
<evidence type="ECO:0000256" key="3">
    <source>
        <dbReference type="SAM" id="MobiDB-lite"/>
    </source>
</evidence>
<dbReference type="InterPro" id="IPR036420">
    <property type="entry name" value="BRCT_dom_sf"/>
</dbReference>
<feature type="compositionally biased region" description="Acidic residues" evidence="3">
    <location>
        <begin position="457"/>
        <end position="472"/>
    </location>
</feature>
<dbReference type="EMBL" id="SPLM01000111">
    <property type="protein sequence ID" value="TMW58693.1"/>
    <property type="molecule type" value="Genomic_DNA"/>
</dbReference>
<dbReference type="Gene3D" id="1.10.10.60">
    <property type="entry name" value="Homeodomain-like"/>
    <property type="match status" value="1"/>
</dbReference>
<feature type="compositionally biased region" description="Pro residues" evidence="3">
    <location>
        <begin position="393"/>
        <end position="406"/>
    </location>
</feature>
<keyword evidence="6" id="KW-1185">Reference proteome</keyword>
<dbReference type="CDD" id="cd11655">
    <property type="entry name" value="rap1_myb-like"/>
    <property type="match status" value="1"/>
</dbReference>
<dbReference type="PANTHER" id="PTHR16466">
    <property type="entry name" value="TELOMERE REPEAT-BINDING FACTOR 2-INTERACTING PROTEIN 1"/>
    <property type="match status" value="1"/>
</dbReference>
<dbReference type="AlphaFoldDB" id="A0A8K1FHE1"/>
<accession>A0A8K1FHE1</accession>
<evidence type="ECO:0000313" key="6">
    <source>
        <dbReference type="Proteomes" id="UP000794436"/>
    </source>
</evidence>